<evidence type="ECO:0000256" key="1">
    <source>
        <dbReference type="SAM" id="Phobius"/>
    </source>
</evidence>
<keyword evidence="1" id="KW-0812">Transmembrane</keyword>
<organism evidence="2 3">
    <name type="scientific">Pseudorhizobium pelagicum</name>
    <dbReference type="NCBI Taxonomy" id="1509405"/>
    <lineage>
        <taxon>Bacteria</taxon>
        <taxon>Pseudomonadati</taxon>
        <taxon>Pseudomonadota</taxon>
        <taxon>Alphaproteobacteria</taxon>
        <taxon>Hyphomicrobiales</taxon>
        <taxon>Rhizobiaceae</taxon>
        <taxon>Rhizobium/Agrobacterium group</taxon>
        <taxon>Pseudorhizobium</taxon>
    </lineage>
</organism>
<feature type="transmembrane region" description="Helical" evidence="1">
    <location>
        <begin position="171"/>
        <end position="192"/>
    </location>
</feature>
<feature type="transmembrane region" description="Helical" evidence="1">
    <location>
        <begin position="253"/>
        <end position="273"/>
    </location>
</feature>
<evidence type="ECO:0000313" key="2">
    <source>
        <dbReference type="EMBL" id="KEQ07013.1"/>
    </source>
</evidence>
<dbReference type="Proteomes" id="UP000052167">
    <property type="component" value="Unassembled WGS sequence"/>
</dbReference>
<protein>
    <submittedName>
        <fullName evidence="2">Uncharacterized protein</fullName>
    </submittedName>
</protein>
<dbReference type="OrthoDB" id="343560at2"/>
<keyword evidence="1" id="KW-0472">Membrane</keyword>
<comment type="caution">
    <text evidence="2">The sequence shown here is derived from an EMBL/GenBank/DDBJ whole genome shotgun (WGS) entry which is preliminary data.</text>
</comment>
<feature type="transmembrane region" description="Helical" evidence="1">
    <location>
        <begin position="94"/>
        <end position="113"/>
    </location>
</feature>
<keyword evidence="1" id="KW-1133">Transmembrane helix</keyword>
<gene>
    <name evidence="2" type="ORF">GV68_06030</name>
</gene>
<keyword evidence="3" id="KW-1185">Reference proteome</keyword>
<dbReference type="EMBL" id="JOKJ01000014">
    <property type="protein sequence ID" value="KEQ07013.1"/>
    <property type="molecule type" value="Genomic_DNA"/>
</dbReference>
<name>A0A922T955_9HYPH</name>
<reference evidence="2 3" key="1">
    <citation type="submission" date="2014-06" db="EMBL/GenBank/DDBJ databases">
        <title>Rhizobium pelagicum/R2-400B4.</title>
        <authorList>
            <person name="Kimes N.E."/>
            <person name="Lopez-Perez M."/>
        </authorList>
    </citation>
    <scope>NUCLEOTIDE SEQUENCE [LARGE SCALE GENOMIC DNA]</scope>
    <source>
        <strain evidence="2 3">R2-400B4</strain>
    </source>
</reference>
<accession>A0A922T955</accession>
<evidence type="ECO:0000313" key="3">
    <source>
        <dbReference type="Proteomes" id="UP000052167"/>
    </source>
</evidence>
<feature type="transmembrane region" description="Helical" evidence="1">
    <location>
        <begin position="65"/>
        <end position="82"/>
    </location>
</feature>
<dbReference type="RefSeq" id="WP_037167376.1">
    <property type="nucleotide sequence ID" value="NZ_CAJXID010000032.1"/>
</dbReference>
<feature type="transmembrane region" description="Helical" evidence="1">
    <location>
        <begin position="133"/>
        <end position="159"/>
    </location>
</feature>
<proteinExistence type="predicted"/>
<sequence>MNLLFDGSTTLMPGPALTGQMTFTSAQRLLVVAIGLQVALALPSVVALVLDDRLLNGISVWSKPLKFQASLIVMLGTVLLLLPLIETTAREGRGVWLACLVACITASGEILYITLQAARGRASHFNAETPIEALAYGLMGLGAVLLVLSSLVIGLYILLRPAPDALPGLQLGGAWGLILGSLLTLVTALALGSGQIAGPGHWVGGVRTDVGGLFLLGWSRSGGDLRVPHFFATHIMQALPIAGLALDLLAPRLVVTGLLAASALCVAVVAGTFTQAAAGRPFF</sequence>
<feature type="transmembrane region" description="Helical" evidence="1">
    <location>
        <begin position="29"/>
        <end position="50"/>
    </location>
</feature>
<dbReference type="AlphaFoldDB" id="A0A922T955"/>